<dbReference type="EC" id="2.3.2.27" evidence="5 15"/>
<dbReference type="Pfam" id="PF22958">
    <property type="entry name" value="Ltn1_1st"/>
    <property type="match status" value="1"/>
</dbReference>
<dbReference type="PROSITE" id="PS51292">
    <property type="entry name" value="ZF_RING_CH"/>
    <property type="match status" value="1"/>
</dbReference>
<dbReference type="GO" id="GO:0043023">
    <property type="term" value="F:ribosomal large subunit binding"/>
    <property type="evidence" value="ECO:0007669"/>
    <property type="project" value="TreeGrafter"/>
</dbReference>
<dbReference type="Gene3D" id="1.25.10.10">
    <property type="entry name" value="Leucine-rich Repeat Variant"/>
    <property type="match status" value="2"/>
</dbReference>
<evidence type="ECO:0000256" key="4">
    <source>
        <dbReference type="ARBA" id="ARBA00007997"/>
    </source>
</evidence>
<comment type="subunit">
    <text evidence="15">Component of the ribosome quality control complex (RQC).</text>
</comment>
<evidence type="ECO:0000256" key="6">
    <source>
        <dbReference type="ARBA" id="ARBA00017157"/>
    </source>
</evidence>
<dbReference type="Pfam" id="PF13639">
    <property type="entry name" value="zf-RING_2"/>
    <property type="match status" value="1"/>
</dbReference>
<evidence type="ECO:0000256" key="9">
    <source>
        <dbReference type="ARBA" id="ARBA00022723"/>
    </source>
</evidence>
<dbReference type="FunFam" id="3.30.40.10:FF:000038">
    <property type="entry name" value="E3 ubiquitin-protein ligase listerin"/>
    <property type="match status" value="1"/>
</dbReference>
<evidence type="ECO:0000256" key="15">
    <source>
        <dbReference type="RuleBase" id="RU367090"/>
    </source>
</evidence>
<dbReference type="GO" id="GO:0072344">
    <property type="term" value="P:rescue of stalled ribosome"/>
    <property type="evidence" value="ECO:0007669"/>
    <property type="project" value="UniProtKB-UniRule"/>
</dbReference>
<evidence type="ECO:0000256" key="11">
    <source>
        <dbReference type="ARBA" id="ARBA00022771"/>
    </source>
</evidence>
<evidence type="ECO:0000256" key="3">
    <source>
        <dbReference type="ARBA" id="ARBA00004906"/>
    </source>
</evidence>
<dbReference type="SUPFAM" id="SSF57850">
    <property type="entry name" value="RING/U-box"/>
    <property type="match status" value="1"/>
</dbReference>
<comment type="similarity">
    <text evidence="4 15">Belongs to the LTN1 family.</text>
</comment>
<keyword evidence="8 15" id="KW-0808">Transferase</keyword>
<dbReference type="GO" id="GO:1990116">
    <property type="term" value="P:ribosome-associated ubiquitin-dependent protein catabolic process"/>
    <property type="evidence" value="ECO:0007669"/>
    <property type="project" value="UniProtKB-UniRule"/>
</dbReference>
<dbReference type="InterPro" id="IPR011016">
    <property type="entry name" value="Znf_RING-CH"/>
</dbReference>
<evidence type="ECO:0000259" key="17">
    <source>
        <dbReference type="PROSITE" id="PS51292"/>
    </source>
</evidence>
<dbReference type="InterPro" id="IPR001841">
    <property type="entry name" value="Znf_RING"/>
</dbReference>
<dbReference type="STRING" id="1890364.A0A2P6N183"/>
<dbReference type="InterPro" id="IPR039804">
    <property type="entry name" value="RING-CH-C4HC3_LTN1"/>
</dbReference>
<keyword evidence="11 14" id="KW-0863">Zinc-finger</keyword>
<feature type="domain" description="RING-type" evidence="16">
    <location>
        <begin position="1519"/>
        <end position="1565"/>
    </location>
</feature>
<dbReference type="PANTHER" id="PTHR12389:SF0">
    <property type="entry name" value="E3 UBIQUITIN-PROTEIN LIGASE LISTERIN"/>
    <property type="match status" value="1"/>
</dbReference>
<dbReference type="PROSITE" id="PS50089">
    <property type="entry name" value="ZF_RING_2"/>
    <property type="match status" value="1"/>
</dbReference>
<evidence type="ECO:0000256" key="12">
    <source>
        <dbReference type="ARBA" id="ARBA00022786"/>
    </source>
</evidence>
<evidence type="ECO:0000256" key="5">
    <source>
        <dbReference type="ARBA" id="ARBA00012483"/>
    </source>
</evidence>
<dbReference type="EMBL" id="MDYQ01000257">
    <property type="protein sequence ID" value="PRP77660.1"/>
    <property type="molecule type" value="Genomic_DNA"/>
</dbReference>
<evidence type="ECO:0000256" key="10">
    <source>
        <dbReference type="ARBA" id="ARBA00022737"/>
    </source>
</evidence>
<dbReference type="GO" id="GO:0005829">
    <property type="term" value="C:cytosol"/>
    <property type="evidence" value="ECO:0007669"/>
    <property type="project" value="UniProtKB-SubCell"/>
</dbReference>
<name>A0A2P6N183_9EUKA</name>
<keyword evidence="10" id="KW-0677">Repeat</keyword>
<comment type="caution">
    <text evidence="18">The sequence shown here is derived from an EMBL/GenBank/DDBJ whole genome shotgun (WGS) entry which is preliminary data.</text>
</comment>
<comment type="pathway">
    <text evidence="3 15">Protein modification; protein ubiquitination.</text>
</comment>
<dbReference type="GO" id="GO:0008270">
    <property type="term" value="F:zinc ion binding"/>
    <property type="evidence" value="ECO:0007669"/>
    <property type="project" value="UniProtKB-KW"/>
</dbReference>
<protein>
    <recommendedName>
        <fullName evidence="6 15">E3 ubiquitin-protein ligase listerin</fullName>
        <ecNumber evidence="5 15">2.3.2.27</ecNumber>
    </recommendedName>
    <alternativeName>
        <fullName evidence="15">RING-type E3 ubiquitin transferase listerin</fullName>
    </alternativeName>
</protein>
<evidence type="ECO:0000256" key="13">
    <source>
        <dbReference type="ARBA" id="ARBA00022833"/>
    </source>
</evidence>
<dbReference type="InterPro" id="IPR054477">
    <property type="entry name" value="LTN1_E3_ligase_6th"/>
</dbReference>
<evidence type="ECO:0000256" key="2">
    <source>
        <dbReference type="ARBA" id="ARBA00004514"/>
    </source>
</evidence>
<feature type="domain" description="RING-CH-type" evidence="17">
    <location>
        <begin position="1511"/>
        <end position="1569"/>
    </location>
</feature>
<organism evidence="18 19">
    <name type="scientific">Planoprotostelium fungivorum</name>
    <dbReference type="NCBI Taxonomy" id="1890364"/>
    <lineage>
        <taxon>Eukaryota</taxon>
        <taxon>Amoebozoa</taxon>
        <taxon>Evosea</taxon>
        <taxon>Variosea</taxon>
        <taxon>Cavosteliida</taxon>
        <taxon>Cavosteliaceae</taxon>
        <taxon>Planoprotostelium</taxon>
    </lineage>
</organism>
<keyword evidence="7" id="KW-0963">Cytoplasm</keyword>
<keyword evidence="13 15" id="KW-0862">Zinc</keyword>
<keyword evidence="19" id="KW-1185">Reference proteome</keyword>
<dbReference type="Pfam" id="PF23009">
    <property type="entry name" value="UBC_like"/>
    <property type="match status" value="1"/>
</dbReference>
<dbReference type="InterPro" id="IPR013083">
    <property type="entry name" value="Znf_RING/FYVE/PHD"/>
</dbReference>
<dbReference type="CDD" id="cd16491">
    <property type="entry name" value="RING-CH-C4HC3_LTN1"/>
    <property type="match status" value="1"/>
</dbReference>
<dbReference type="UniPathway" id="UPA00143"/>
<evidence type="ECO:0000256" key="7">
    <source>
        <dbReference type="ARBA" id="ARBA00022490"/>
    </source>
</evidence>
<dbReference type="Gene3D" id="3.30.40.10">
    <property type="entry name" value="Zinc/RING finger domain, C3HC4 (zinc finger)"/>
    <property type="match status" value="1"/>
</dbReference>
<gene>
    <name evidence="18" type="ORF">PROFUN_00521</name>
</gene>
<evidence type="ECO:0000313" key="19">
    <source>
        <dbReference type="Proteomes" id="UP000241769"/>
    </source>
</evidence>
<evidence type="ECO:0000256" key="1">
    <source>
        <dbReference type="ARBA" id="ARBA00000900"/>
    </source>
</evidence>
<sequence length="1569" mass="179391">MGKDRMMQASAGFVGFGGGTSNLSQALNETNSAMQTQHLDGPFQLAFKSIQKRDEITKVKALQELSTYFKNMNDDTKPHALKLWTIYYPRLCADNSRKVRENTHLTMNALVASVGKSLAPHLKKLMPHWILCKHDPCKEVSRAATAAFESALSESKRIDGLLFCKNEIIENFNENFKSTPQSMQDAKLTIEEATERYERTIYCTMISLGYFVQTLPKAENDKLLESYSSLFNPKSWESFLNSKHNMIKRAAYSLITVLCTHLKDIFTSDMAAWSKIVMAVIAERDGGSQQSAWECILTFTRVFPESWEHVNARKAVFPRLFATLRETAPTSHSIIYPSILPFISHIPDALVGREGHFQRELFTNFWKGAHTDHGGPAAFRSLLNAYLECLSFYTSQYKDEAQHPLSSIPSNEHPLLAPFDDFVNFPKHPIPTDEYAKTLANSIIKLASVQLSDVNYTKKTFDQLSSGIRSSLDQQTKSTDTQDQMNRISSLISYLKKDENERIRSFVEDLCGAMIRRCTEELNSTNPNTRQQALQTLFTIVSSVGVQILTGEDGILEKHRFFSNEWTPCLQKIAALQGTDDGIERDISLLFDVSQVYFRGYTSEENDVFSSHWRNTLDIIHNSSVRVSLLEKCLEKMKKVEGFDLRDDLLDRSIYEEISKISNDGNSSEDTKKRFHIFHLALQSDLVGKDLRLRMIEKLAENSRGDRLTGSSSQEWTSVLSDDDVIRYSNEIPKWAESTTRIYHSLHSRSGQKKNDEIISEEILNRYSTEWKSRLHRLTSEDTSKLLSSDASNVDDLQRIVSSARNVRELSQVTNKSVQEYIQQISPLQLAKSREEVLQTIDLFNLRHVLVYGATAPSRGSGEGARYVKTMYYLFGLINSYGTKEIFKLENDSIYNEALLIELMYVIALRNNLSEYFSDVSLLKGVIEPTERQVKEYVKEISLLSFPLIQVMKKNSIEVGGAHSYVHSYWLSEFNRVKEMKHRFDEYVTKDLLPNVEQLSQKTTLLHTLDCAVDVIGDHYLHLIPKCLNQLKQFRRQDFLEHSAQVTRVMYLYSSLCLHSLSVDNLTVDEANVGSEILTYVLDGSKNASRDSWFLVSSIRLVLSQFKLRDRGASHIMTPEILQPILNLVTLQLKVEYRGSSDVQRVLIYNTLDLFYSLQDVTEQTVFPLQHWQSWNHENWTRVIHLTEKVTEKATDMREDLLKVILSCSKVIPSSVVSASLDTNSSIYHLLLSPHVPLQNLAFHIVSLYNEAEAAKPFTLPSEEEDIENVIVDGLLDMMNVQYPLEEGQVLEFGYLLGWAALFRYVNAIKHKDRRNAMIIYLRKHSLLSRFLTLLFIPMDTEESPSESVENLNIGGIIKTRNIQSLCLWLYYQAIRNFPVLVRQWFNDDCEGKMSQSVERFTSKYVSPTLCSQELNSLSAYQSIVDEFSITVPKGSNLVVAKYQKEELSLTISIQFPPSFPLRSAEVGVPERSGVSESQYRRWILSMITLLSMKDSPVLDAILLWKSSLDRHFEGVEVCPICYSLFDPSNHLPALSCKTCRNKFHSSCMYKWIKVSHKNDCPLCKTPFN</sequence>
<dbReference type="FunCoup" id="A0A2P6N183">
    <property type="interactions" value="432"/>
</dbReference>
<dbReference type="InterPro" id="IPR016024">
    <property type="entry name" value="ARM-type_fold"/>
</dbReference>
<dbReference type="Pfam" id="PF22999">
    <property type="entry name" value="LTN1_E3_ligase_6th"/>
    <property type="match status" value="1"/>
</dbReference>
<keyword evidence="12 15" id="KW-0833">Ubl conjugation pathway</keyword>
<comment type="catalytic activity">
    <reaction evidence="1 15">
        <text>S-ubiquitinyl-[E2 ubiquitin-conjugating enzyme]-L-cysteine + [acceptor protein]-L-lysine = [E2 ubiquitin-conjugating enzyme]-L-cysteine + N(6)-ubiquitinyl-[acceptor protein]-L-lysine.</text>
        <dbReference type="EC" id="2.3.2.27"/>
    </reaction>
</comment>
<dbReference type="PANTHER" id="PTHR12389">
    <property type="entry name" value="ZINC FINGER PROTEIN 294"/>
    <property type="match status" value="1"/>
</dbReference>
<dbReference type="InParanoid" id="A0A2P6N183"/>
<evidence type="ECO:0000256" key="8">
    <source>
        <dbReference type="ARBA" id="ARBA00022679"/>
    </source>
</evidence>
<proteinExistence type="inferred from homology"/>
<dbReference type="Proteomes" id="UP000241769">
    <property type="component" value="Unassembled WGS sequence"/>
</dbReference>
<dbReference type="InterPro" id="IPR054476">
    <property type="entry name" value="Ltn1_N"/>
</dbReference>
<accession>A0A2P6N183</accession>
<dbReference type="GO" id="GO:1990112">
    <property type="term" value="C:RQC complex"/>
    <property type="evidence" value="ECO:0007669"/>
    <property type="project" value="UniProtKB-UniRule"/>
</dbReference>
<comment type="subcellular location">
    <subcellularLocation>
        <location evidence="2">Cytoplasm</location>
        <location evidence="2">Cytosol</location>
    </subcellularLocation>
</comment>
<dbReference type="OrthoDB" id="6108at2759"/>
<keyword evidence="9 15" id="KW-0479">Metal-binding</keyword>
<dbReference type="GO" id="GO:0016567">
    <property type="term" value="P:protein ubiquitination"/>
    <property type="evidence" value="ECO:0007669"/>
    <property type="project" value="UniProtKB-UniPathway"/>
</dbReference>
<dbReference type="InterPro" id="IPR054478">
    <property type="entry name" value="LTN1_UBC"/>
</dbReference>
<comment type="function">
    <text evidence="15">E3 ubiquitin-protein ligase. Component of the ribosome quality control complex (RQC), a ribosome-associated complex that mediates ubiquitination and extraction of incompletely synthesized nascent chains for proteasomal degradation.</text>
</comment>
<dbReference type="SMART" id="SM00744">
    <property type="entry name" value="RINGv"/>
    <property type="match status" value="1"/>
</dbReference>
<dbReference type="GO" id="GO:0061630">
    <property type="term" value="F:ubiquitin protein ligase activity"/>
    <property type="evidence" value="ECO:0007669"/>
    <property type="project" value="UniProtKB-UniRule"/>
</dbReference>
<evidence type="ECO:0000259" key="16">
    <source>
        <dbReference type="PROSITE" id="PS50089"/>
    </source>
</evidence>
<evidence type="ECO:0000256" key="14">
    <source>
        <dbReference type="PROSITE-ProRule" id="PRU00175"/>
    </source>
</evidence>
<dbReference type="InterPro" id="IPR039795">
    <property type="entry name" value="LTN1/Rkr1"/>
</dbReference>
<dbReference type="SUPFAM" id="SSF48371">
    <property type="entry name" value="ARM repeat"/>
    <property type="match status" value="1"/>
</dbReference>
<dbReference type="InterPro" id="IPR011989">
    <property type="entry name" value="ARM-like"/>
</dbReference>
<evidence type="ECO:0000313" key="18">
    <source>
        <dbReference type="EMBL" id="PRP77660.1"/>
    </source>
</evidence>
<reference evidence="18 19" key="1">
    <citation type="journal article" date="2018" name="Genome Biol. Evol.">
        <title>Multiple Roots of Fruiting Body Formation in Amoebozoa.</title>
        <authorList>
            <person name="Hillmann F."/>
            <person name="Forbes G."/>
            <person name="Novohradska S."/>
            <person name="Ferling I."/>
            <person name="Riege K."/>
            <person name="Groth M."/>
            <person name="Westermann M."/>
            <person name="Marz M."/>
            <person name="Spaller T."/>
            <person name="Winckler T."/>
            <person name="Schaap P."/>
            <person name="Glockner G."/>
        </authorList>
    </citation>
    <scope>NUCLEOTIDE SEQUENCE [LARGE SCALE GENOMIC DNA]</scope>
    <source>
        <strain evidence="18 19">Jena</strain>
    </source>
</reference>
<dbReference type="SMART" id="SM01197">
    <property type="entry name" value="FANCL_C"/>
    <property type="match status" value="1"/>
</dbReference>